<feature type="compositionally biased region" description="Basic and acidic residues" evidence="1">
    <location>
        <begin position="342"/>
        <end position="353"/>
    </location>
</feature>
<name>A0ABD0R2U7_CIRMR</name>
<sequence>MPKCSPQAAPVPRLFTLGLSTPAFSTRNSHVRKGRSQRSHLFQERWGYKPQASLRQKEPEPVKLPQRSPVPEDFPQECSSERALVLKRFSQGTPAKTPQEEPVLENFPEGEPLLKCSPHGAPMPKLFTLGISVPVLSTKKYRLHKHQASLTHRSRLPIINAERSPVPESTSLDEAREEAMGLHRSSSNKAAKAPNEALMPDCSPQETQMPKLFTLGISVPVLSTKKYRLHKHQASLTHRSRLPIINAEKSPVPESTSFDEAREEAMELYRSSSNKAAKAPNEALMPDCSPQETQMPKLFTLGVSIPVLSTKKYRLHKHQASLTHRTRLPIIAAEKSSVPERTSLDEARVEAMEPYRSSSNKAAKAPKEAPMPDCSPQEAPMLVCSPE</sequence>
<evidence type="ECO:0000256" key="1">
    <source>
        <dbReference type="SAM" id="MobiDB-lite"/>
    </source>
</evidence>
<evidence type="ECO:0000313" key="2">
    <source>
        <dbReference type="EMBL" id="KAL0192729.1"/>
    </source>
</evidence>
<dbReference type="EMBL" id="JAMKFB020000005">
    <property type="protein sequence ID" value="KAL0192729.1"/>
    <property type="molecule type" value="Genomic_DNA"/>
</dbReference>
<feature type="region of interest" description="Disordered" evidence="1">
    <location>
        <begin position="339"/>
        <end position="387"/>
    </location>
</feature>
<feature type="compositionally biased region" description="Basic residues" evidence="1">
    <location>
        <begin position="29"/>
        <end position="38"/>
    </location>
</feature>
<gene>
    <name evidence="2" type="ORF">M9458_011025</name>
</gene>
<keyword evidence="3" id="KW-1185">Reference proteome</keyword>
<evidence type="ECO:0000313" key="3">
    <source>
        <dbReference type="Proteomes" id="UP001529510"/>
    </source>
</evidence>
<reference evidence="2 3" key="1">
    <citation type="submission" date="2024-05" db="EMBL/GenBank/DDBJ databases">
        <title>Genome sequencing and assembly of Indian major carp, Cirrhinus mrigala (Hamilton, 1822).</title>
        <authorList>
            <person name="Mohindra V."/>
            <person name="Chowdhury L.M."/>
            <person name="Lal K."/>
            <person name="Jena J.K."/>
        </authorList>
    </citation>
    <scope>NUCLEOTIDE SEQUENCE [LARGE SCALE GENOMIC DNA]</scope>
    <source>
        <strain evidence="2">CM1030</strain>
        <tissue evidence="2">Blood</tissue>
    </source>
</reference>
<comment type="caution">
    <text evidence="2">The sequence shown here is derived from an EMBL/GenBank/DDBJ whole genome shotgun (WGS) entry which is preliminary data.</text>
</comment>
<organism evidence="2 3">
    <name type="scientific">Cirrhinus mrigala</name>
    <name type="common">Mrigala</name>
    <dbReference type="NCBI Taxonomy" id="683832"/>
    <lineage>
        <taxon>Eukaryota</taxon>
        <taxon>Metazoa</taxon>
        <taxon>Chordata</taxon>
        <taxon>Craniata</taxon>
        <taxon>Vertebrata</taxon>
        <taxon>Euteleostomi</taxon>
        <taxon>Actinopterygii</taxon>
        <taxon>Neopterygii</taxon>
        <taxon>Teleostei</taxon>
        <taxon>Ostariophysi</taxon>
        <taxon>Cypriniformes</taxon>
        <taxon>Cyprinidae</taxon>
        <taxon>Labeoninae</taxon>
        <taxon>Labeonini</taxon>
        <taxon>Cirrhinus</taxon>
    </lineage>
</organism>
<feature type="region of interest" description="Disordered" evidence="1">
    <location>
        <begin position="23"/>
        <end position="76"/>
    </location>
</feature>
<proteinExistence type="predicted"/>
<accession>A0ABD0R2U7</accession>
<protein>
    <submittedName>
        <fullName evidence="2">Uncharacterized protein</fullName>
    </submittedName>
</protein>
<dbReference type="AlphaFoldDB" id="A0ABD0R2U7"/>
<feature type="non-terminal residue" evidence="2">
    <location>
        <position position="387"/>
    </location>
</feature>
<dbReference type="Proteomes" id="UP001529510">
    <property type="component" value="Unassembled WGS sequence"/>
</dbReference>